<keyword evidence="5 6" id="KW-0472">Membrane</keyword>
<dbReference type="GO" id="GO:0015627">
    <property type="term" value="C:type II protein secretion system complex"/>
    <property type="evidence" value="ECO:0007669"/>
    <property type="project" value="InterPro"/>
</dbReference>
<dbReference type="Gene3D" id="3.30.700.10">
    <property type="entry name" value="Glycoprotein, Type 4 Pilin"/>
    <property type="match status" value="1"/>
</dbReference>
<dbReference type="PANTHER" id="PTHR30093:SF44">
    <property type="entry name" value="TYPE II SECRETION SYSTEM CORE PROTEIN G"/>
    <property type="match status" value="1"/>
</dbReference>
<dbReference type="OrthoDB" id="214451at2"/>
<reference evidence="7 8" key="1">
    <citation type="submission" date="2019-02" db="EMBL/GenBank/DDBJ databases">
        <title>Deep-cultivation of Planctomycetes and their phenomic and genomic characterization uncovers novel biology.</title>
        <authorList>
            <person name="Wiegand S."/>
            <person name="Jogler M."/>
            <person name="Boedeker C."/>
            <person name="Pinto D."/>
            <person name="Vollmers J."/>
            <person name="Rivas-Marin E."/>
            <person name="Kohn T."/>
            <person name="Peeters S.H."/>
            <person name="Heuer A."/>
            <person name="Rast P."/>
            <person name="Oberbeckmann S."/>
            <person name="Bunk B."/>
            <person name="Jeske O."/>
            <person name="Meyerdierks A."/>
            <person name="Storesund J.E."/>
            <person name="Kallscheuer N."/>
            <person name="Luecker S."/>
            <person name="Lage O.M."/>
            <person name="Pohl T."/>
            <person name="Merkel B.J."/>
            <person name="Hornburger P."/>
            <person name="Mueller R.-W."/>
            <person name="Bruemmer F."/>
            <person name="Labrenz M."/>
            <person name="Spormann A.M."/>
            <person name="Op den Camp H."/>
            <person name="Overmann J."/>
            <person name="Amann R."/>
            <person name="Jetten M.S.M."/>
            <person name="Mascher T."/>
            <person name="Medema M.H."/>
            <person name="Devos D.P."/>
            <person name="Kaster A.-K."/>
            <person name="Ovreas L."/>
            <person name="Rohde M."/>
            <person name="Galperin M.Y."/>
            <person name="Jogler C."/>
        </authorList>
    </citation>
    <scope>NUCLEOTIDE SEQUENCE [LARGE SCALE GENOMIC DNA]</scope>
    <source>
        <strain evidence="7 8">Pla110</strain>
    </source>
</reference>
<dbReference type="Proteomes" id="UP000317178">
    <property type="component" value="Chromosome"/>
</dbReference>
<dbReference type="KEGG" id="plon:Pla110_36460"/>
<keyword evidence="8" id="KW-1185">Reference proteome</keyword>
<evidence type="ECO:0000256" key="2">
    <source>
        <dbReference type="ARBA" id="ARBA00022481"/>
    </source>
</evidence>
<organism evidence="7 8">
    <name type="scientific">Polystyrenella longa</name>
    <dbReference type="NCBI Taxonomy" id="2528007"/>
    <lineage>
        <taxon>Bacteria</taxon>
        <taxon>Pseudomonadati</taxon>
        <taxon>Planctomycetota</taxon>
        <taxon>Planctomycetia</taxon>
        <taxon>Planctomycetales</taxon>
        <taxon>Planctomycetaceae</taxon>
        <taxon>Polystyrenella</taxon>
    </lineage>
</organism>
<evidence type="ECO:0000256" key="5">
    <source>
        <dbReference type="ARBA" id="ARBA00023136"/>
    </source>
</evidence>
<dbReference type="RefSeq" id="WP_144997631.1">
    <property type="nucleotide sequence ID" value="NZ_CP036281.1"/>
</dbReference>
<keyword evidence="2" id="KW-0488">Methylation</keyword>
<keyword evidence="3 6" id="KW-0812">Transmembrane</keyword>
<dbReference type="GO" id="GO:0016020">
    <property type="term" value="C:membrane"/>
    <property type="evidence" value="ECO:0007669"/>
    <property type="project" value="UniProtKB-SubCell"/>
</dbReference>
<dbReference type="SUPFAM" id="SSF54523">
    <property type="entry name" value="Pili subunits"/>
    <property type="match status" value="1"/>
</dbReference>
<evidence type="ECO:0000256" key="6">
    <source>
        <dbReference type="SAM" id="Phobius"/>
    </source>
</evidence>
<evidence type="ECO:0000256" key="3">
    <source>
        <dbReference type="ARBA" id="ARBA00022692"/>
    </source>
</evidence>
<dbReference type="InterPro" id="IPR045584">
    <property type="entry name" value="Pilin-like"/>
</dbReference>
<dbReference type="GO" id="GO:0015628">
    <property type="term" value="P:protein secretion by the type II secretion system"/>
    <property type="evidence" value="ECO:0007669"/>
    <property type="project" value="InterPro"/>
</dbReference>
<dbReference type="EMBL" id="CP036281">
    <property type="protein sequence ID" value="QDU81895.1"/>
    <property type="molecule type" value="Genomic_DNA"/>
</dbReference>
<evidence type="ECO:0000256" key="4">
    <source>
        <dbReference type="ARBA" id="ARBA00022989"/>
    </source>
</evidence>
<proteinExistence type="predicted"/>
<dbReference type="PANTHER" id="PTHR30093">
    <property type="entry name" value="GENERAL SECRETION PATHWAY PROTEIN G"/>
    <property type="match status" value="1"/>
</dbReference>
<dbReference type="PRINTS" id="PR00813">
    <property type="entry name" value="BCTERIALGSPG"/>
</dbReference>
<keyword evidence="4 6" id="KW-1133">Transmembrane helix</keyword>
<dbReference type="NCBIfam" id="TIGR02532">
    <property type="entry name" value="IV_pilin_GFxxxE"/>
    <property type="match status" value="1"/>
</dbReference>
<dbReference type="InterPro" id="IPR000983">
    <property type="entry name" value="Bac_GSPG_pilin"/>
</dbReference>
<comment type="subcellular location">
    <subcellularLocation>
        <location evidence="1">Membrane</location>
        <topology evidence="1">Single-pass membrane protein</topology>
    </subcellularLocation>
</comment>
<dbReference type="AlphaFoldDB" id="A0A518CRQ4"/>
<protein>
    <submittedName>
        <fullName evidence="7">Type II secretion system protein G</fullName>
    </submittedName>
</protein>
<dbReference type="Pfam" id="PF07963">
    <property type="entry name" value="N_methyl"/>
    <property type="match status" value="1"/>
</dbReference>
<accession>A0A518CRQ4</accession>
<evidence type="ECO:0000313" key="7">
    <source>
        <dbReference type="EMBL" id="QDU81895.1"/>
    </source>
</evidence>
<sequence>MINTLPKSKKRNAFTLVELVVVVLILGIIAAIATPKMFDTASDARDNASKQSLTVLREAIELYRAKNGSFPAAATISTQLADYLKGPFPAPHVGSKTATVGASTADPLAVKTGGDGWVYNETSGDIAINHADYISW</sequence>
<feature type="transmembrane region" description="Helical" evidence="6">
    <location>
        <begin position="12"/>
        <end position="33"/>
    </location>
</feature>
<gene>
    <name evidence="7" type="primary">xcpT_3</name>
    <name evidence="7" type="ORF">Pla110_36460</name>
</gene>
<name>A0A518CRQ4_9PLAN</name>
<evidence type="ECO:0000256" key="1">
    <source>
        <dbReference type="ARBA" id="ARBA00004167"/>
    </source>
</evidence>
<evidence type="ECO:0000313" key="8">
    <source>
        <dbReference type="Proteomes" id="UP000317178"/>
    </source>
</evidence>
<dbReference type="InterPro" id="IPR012902">
    <property type="entry name" value="N_methyl_site"/>
</dbReference>